<feature type="compositionally biased region" description="Polar residues" evidence="2">
    <location>
        <begin position="134"/>
        <end position="155"/>
    </location>
</feature>
<evidence type="ECO:0000313" key="4">
    <source>
        <dbReference type="Proteomes" id="UP000002279"/>
    </source>
</evidence>
<reference evidence="3" key="3">
    <citation type="submission" date="2025-09" db="UniProtKB">
        <authorList>
            <consortium name="Ensembl"/>
        </authorList>
    </citation>
    <scope>IDENTIFICATION</scope>
    <source>
        <strain evidence="3">Glennie</strain>
    </source>
</reference>
<organism evidence="3 4">
    <name type="scientific">Ornithorhynchus anatinus</name>
    <name type="common">Duckbill platypus</name>
    <dbReference type="NCBI Taxonomy" id="9258"/>
    <lineage>
        <taxon>Eukaryota</taxon>
        <taxon>Metazoa</taxon>
        <taxon>Chordata</taxon>
        <taxon>Craniata</taxon>
        <taxon>Vertebrata</taxon>
        <taxon>Euteleostomi</taxon>
        <taxon>Mammalia</taxon>
        <taxon>Monotremata</taxon>
        <taxon>Ornithorhynchidae</taxon>
        <taxon>Ornithorhynchus</taxon>
    </lineage>
</organism>
<feature type="region of interest" description="Disordered" evidence="2">
    <location>
        <begin position="398"/>
        <end position="422"/>
    </location>
</feature>
<dbReference type="FunCoup" id="F7G380">
    <property type="interactions" value="36"/>
</dbReference>
<dbReference type="HOGENOM" id="CLU_071976_0_0_1"/>
<reference evidence="3" key="2">
    <citation type="submission" date="2025-08" db="UniProtKB">
        <authorList>
            <consortium name="Ensembl"/>
        </authorList>
    </citation>
    <scope>IDENTIFICATION</scope>
    <source>
        <strain evidence="3">Glennie</strain>
    </source>
</reference>
<feature type="compositionally biased region" description="Basic and acidic residues" evidence="2">
    <location>
        <begin position="114"/>
        <end position="130"/>
    </location>
</feature>
<evidence type="ECO:0000313" key="3">
    <source>
        <dbReference type="Ensembl" id="ENSOANP00000014011.3"/>
    </source>
</evidence>
<name>F7G380_ORNAN</name>
<evidence type="ECO:0000256" key="2">
    <source>
        <dbReference type="SAM" id="MobiDB-lite"/>
    </source>
</evidence>
<dbReference type="PANTHER" id="PTHR12832">
    <property type="entry name" value="TESTIS-SPECIFIC PROTEIN PBS13 T-COMPLEX 11"/>
    <property type="match status" value="1"/>
</dbReference>
<proteinExistence type="inferred from homology"/>
<dbReference type="GO" id="GO:0036126">
    <property type="term" value="C:sperm flagellum"/>
    <property type="evidence" value="ECO:0000318"/>
    <property type="project" value="GO_Central"/>
</dbReference>
<dbReference type="GeneTree" id="ENSGT00940000160792"/>
<feature type="compositionally biased region" description="Polar residues" evidence="2">
    <location>
        <begin position="409"/>
        <end position="422"/>
    </location>
</feature>
<dbReference type="Proteomes" id="UP000002279">
    <property type="component" value="Chromosome 7"/>
</dbReference>
<keyword evidence="4" id="KW-1185">Reference proteome</keyword>
<evidence type="ECO:0000256" key="1">
    <source>
        <dbReference type="ARBA" id="ARBA00010954"/>
    </source>
</evidence>
<dbReference type="eggNOG" id="KOG1981">
    <property type="taxonomic scope" value="Eukaryota"/>
</dbReference>
<protein>
    <recommendedName>
        <fullName evidence="5">T-complex 11</fullName>
    </recommendedName>
</protein>
<dbReference type="Bgee" id="ENSOANG00000008792">
    <property type="expression patterns" value="Expressed in testis and 1 other cell type or tissue"/>
</dbReference>
<feature type="region of interest" description="Disordered" evidence="2">
    <location>
        <begin position="31"/>
        <end position="179"/>
    </location>
</feature>
<feature type="compositionally biased region" description="Basic and acidic residues" evidence="2">
    <location>
        <begin position="88"/>
        <end position="102"/>
    </location>
</feature>
<dbReference type="InterPro" id="IPR008862">
    <property type="entry name" value="Tcp11"/>
</dbReference>
<gene>
    <name evidence="3" type="primary">TCP11</name>
</gene>
<dbReference type="Pfam" id="PF05794">
    <property type="entry name" value="Tcp11"/>
    <property type="match status" value="1"/>
</dbReference>
<reference evidence="3 4" key="1">
    <citation type="journal article" date="2008" name="Nature">
        <title>Genome analysis of the platypus reveals unique signatures of evolution.</title>
        <authorList>
            <person name="Warren W.C."/>
            <person name="Hillier L.W."/>
            <person name="Marshall Graves J.A."/>
            <person name="Birney E."/>
            <person name="Ponting C.P."/>
            <person name="Grutzner F."/>
            <person name="Belov K."/>
            <person name="Miller W."/>
            <person name="Clarke L."/>
            <person name="Chinwalla A.T."/>
            <person name="Yang S.P."/>
            <person name="Heger A."/>
            <person name="Locke D.P."/>
            <person name="Miethke P."/>
            <person name="Waters P.D."/>
            <person name="Veyrunes F."/>
            <person name="Fulton L."/>
            <person name="Fulton B."/>
            <person name="Graves T."/>
            <person name="Wallis J."/>
            <person name="Puente X.S."/>
            <person name="Lopez-Otin C."/>
            <person name="Ordonez G.R."/>
            <person name="Eichler E.E."/>
            <person name="Chen L."/>
            <person name="Cheng Z."/>
            <person name="Deakin J.E."/>
            <person name="Alsop A."/>
            <person name="Thompson K."/>
            <person name="Kirby P."/>
            <person name="Papenfuss A.T."/>
            <person name="Wakefield M.J."/>
            <person name="Olender T."/>
            <person name="Lancet D."/>
            <person name="Huttley G.A."/>
            <person name="Smit A.F."/>
            <person name="Pask A."/>
            <person name="Temple-Smith P."/>
            <person name="Batzer M.A."/>
            <person name="Walker J.A."/>
            <person name="Konkel M.K."/>
            <person name="Harris R.S."/>
            <person name="Whittington C.M."/>
            <person name="Wong E.S."/>
            <person name="Gemmell N.J."/>
            <person name="Buschiazzo E."/>
            <person name="Vargas Jentzsch I.M."/>
            <person name="Merkel A."/>
            <person name="Schmitz J."/>
            <person name="Zemann A."/>
            <person name="Churakov G."/>
            <person name="Kriegs J.O."/>
            <person name="Brosius J."/>
            <person name="Murchison E.P."/>
            <person name="Sachidanandam R."/>
            <person name="Smith C."/>
            <person name="Hannon G.J."/>
            <person name="Tsend-Ayush E."/>
            <person name="McMillan D."/>
            <person name="Attenborough R."/>
            <person name="Rens W."/>
            <person name="Ferguson-Smith M."/>
            <person name="Lefevre C.M."/>
            <person name="Sharp J.A."/>
            <person name="Nicholas K.R."/>
            <person name="Ray D.A."/>
            <person name="Kube M."/>
            <person name="Reinhardt R."/>
            <person name="Pringle T.H."/>
            <person name="Taylor J."/>
            <person name="Jones R.C."/>
            <person name="Nixon B."/>
            <person name="Dacheux J.L."/>
            <person name="Niwa H."/>
            <person name="Sekita Y."/>
            <person name="Huang X."/>
            <person name="Stark A."/>
            <person name="Kheradpour P."/>
            <person name="Kellis M."/>
            <person name="Flicek P."/>
            <person name="Chen Y."/>
            <person name="Webber C."/>
            <person name="Hardison R."/>
            <person name="Nelson J."/>
            <person name="Hallsworth-Pepin K."/>
            <person name="Delehaunty K."/>
            <person name="Markovic C."/>
            <person name="Minx P."/>
            <person name="Feng Y."/>
            <person name="Kremitzki C."/>
            <person name="Mitreva M."/>
            <person name="Glasscock J."/>
            <person name="Wylie T."/>
            <person name="Wohldmann P."/>
            <person name="Thiru P."/>
            <person name="Nhan M.N."/>
            <person name="Pohl C.S."/>
            <person name="Smith S.M."/>
            <person name="Hou S."/>
            <person name="Nefedov M."/>
            <person name="de Jong P.J."/>
            <person name="Renfree M.B."/>
            <person name="Mardis E.R."/>
            <person name="Wilson R.K."/>
        </authorList>
    </citation>
    <scope>NUCLEOTIDE SEQUENCE [LARGE SCALE GENOMIC DNA]</scope>
    <source>
        <strain evidence="3 4">Glennie</strain>
    </source>
</reference>
<sequence>MNSAQPATPRPAPNGIVLLEGLEHVIPDRLPGKRQAVDCPIVDSPTEGPLRGGRATPFPPLSASGPAPGLRVPPPSSGELVPPGQGPPDEKAGAAARQDHRLLWGRGDNIIRMPDVEERGSQKEPEDMEKTSPAAPTTSQAVPTTSRAVPTTSVPPQEKNSDLSAPHSPNQPPTKPPRLFSVTDLMETAKEVSKMSIAHEIVVNQNFHLEKVTLPPNSLESWMKETMYRAFWDNLKEQLSAIPPDYTHVLKLLQEIKEILLSLLLPHHARLRSQIEEAMDMELLRQEAEHGALDVPRLSAYIRGMMAMLCAPVRDEEVQKLQSITDPVQLLREIFQVLGLMKMDMLNFTIRSLRPHLKEHSVQYERTKFQELLDRMPNALDYTVKWLSRAAAEASLPQPTAIPDLPDPASTSAPGATTSCGSATPSSLTVLNQGYMNLLHWEPGNPEYPETLLMDRLRIQEIQSRVHDLTILGAVLLVTGCLCGPALVSSPPFIERLKRGISILLDGLHWRLEEALLSISHLVSQEVSQALVEMGLPALSSDQVASLKGQIQGLAKAENSVRNVIEKRIHLFLSCCLSCGVQMSLKDLPGGLPPIQGELAEVGHRFLHVINHNRQVFGPYYAGILKKLLLTPAAQRDPTLPAGF</sequence>
<evidence type="ECO:0008006" key="5">
    <source>
        <dbReference type="Google" id="ProtNLM"/>
    </source>
</evidence>
<dbReference type="GO" id="GO:1902490">
    <property type="term" value="P:regulation of sperm capacitation"/>
    <property type="evidence" value="ECO:0000318"/>
    <property type="project" value="GO_Central"/>
</dbReference>
<dbReference type="AlphaFoldDB" id="F7G380"/>
<dbReference type="PANTHER" id="PTHR12832:SF14">
    <property type="entry name" value="T-COMPLEX PROTEIN 11 HOMOLOG"/>
    <property type="match status" value="1"/>
</dbReference>
<comment type="similarity">
    <text evidence="1">Belongs to the TCP11 family.</text>
</comment>
<dbReference type="GO" id="GO:0010737">
    <property type="term" value="P:protein kinase A signaling"/>
    <property type="evidence" value="ECO:0000318"/>
    <property type="project" value="GO_Central"/>
</dbReference>
<dbReference type="Ensembl" id="ENSOANT00000014014.3">
    <property type="protein sequence ID" value="ENSOANP00000014011.3"/>
    <property type="gene ID" value="ENSOANG00000008792.3"/>
</dbReference>
<dbReference type="OMA" id="QIVMCAS"/>
<accession>F7G380</accession>
<dbReference type="InParanoid" id="F7G380"/>
<dbReference type="GO" id="GO:0001669">
    <property type="term" value="C:acrosomal vesicle"/>
    <property type="evidence" value="ECO:0000318"/>
    <property type="project" value="GO_Central"/>
</dbReference>